<evidence type="ECO:0000313" key="3">
    <source>
        <dbReference type="Proteomes" id="UP001302072"/>
    </source>
</evidence>
<dbReference type="SUPFAM" id="SSF47413">
    <property type="entry name" value="lambda repressor-like DNA-binding domains"/>
    <property type="match status" value="1"/>
</dbReference>
<keyword evidence="3" id="KW-1185">Reference proteome</keyword>
<sequence>MTADNFVVRTPQQLSTLMRAFRKSAGLSQAELATRLGVSRQAISALEREPQSATFDRLMKVWAVLGLEVSLHPAVRKAAPPEQEW</sequence>
<dbReference type="InterPro" id="IPR001387">
    <property type="entry name" value="Cro/C1-type_HTH"/>
</dbReference>
<dbReference type="Gene3D" id="1.10.260.40">
    <property type="entry name" value="lambda repressor-like DNA-binding domains"/>
    <property type="match status" value="1"/>
</dbReference>
<gene>
    <name evidence="2" type="ORF">PDM29_07710</name>
</gene>
<dbReference type="SMART" id="SM00530">
    <property type="entry name" value="HTH_XRE"/>
    <property type="match status" value="1"/>
</dbReference>
<dbReference type="Pfam" id="PF01381">
    <property type="entry name" value="HTH_3"/>
    <property type="match status" value="1"/>
</dbReference>
<accession>A0ABY9YU80</accession>
<dbReference type="RefSeq" id="WP_311193266.1">
    <property type="nucleotide sequence ID" value="NZ_CP115541.1"/>
</dbReference>
<proteinExistence type="predicted"/>
<organism evidence="2 3">
    <name type="scientific">Stenotrophomonas oahuensis</name>
    <dbReference type="NCBI Taxonomy" id="3003271"/>
    <lineage>
        <taxon>Bacteria</taxon>
        <taxon>Pseudomonadati</taxon>
        <taxon>Pseudomonadota</taxon>
        <taxon>Gammaproteobacteria</taxon>
        <taxon>Lysobacterales</taxon>
        <taxon>Lysobacteraceae</taxon>
        <taxon>Stenotrophomonas</taxon>
    </lineage>
</organism>
<feature type="domain" description="HTH cro/C1-type" evidence="1">
    <location>
        <begin position="18"/>
        <end position="72"/>
    </location>
</feature>
<dbReference type="CDD" id="cd00093">
    <property type="entry name" value="HTH_XRE"/>
    <property type="match status" value="1"/>
</dbReference>
<name>A0ABY9YU80_9GAMM</name>
<evidence type="ECO:0000313" key="2">
    <source>
        <dbReference type="EMBL" id="WNH54151.1"/>
    </source>
</evidence>
<protein>
    <submittedName>
        <fullName evidence="2">Helix-turn-helix transcriptional regulator</fullName>
    </submittedName>
</protein>
<dbReference type="EMBL" id="CP115541">
    <property type="protein sequence ID" value="WNH54151.1"/>
    <property type="molecule type" value="Genomic_DNA"/>
</dbReference>
<reference evidence="2 3" key="1">
    <citation type="submission" date="2022-12" db="EMBL/GenBank/DDBJ databases">
        <title>Two new species, Stenotrophomonas aracearum and Stenotrophomonas oahuensis, isolated from Anthurium (Araceae family) in Hawaii.</title>
        <authorList>
            <person name="Chunag S.C."/>
            <person name="Dobhal S."/>
            <person name="Alvarez A."/>
            <person name="Arif M."/>
        </authorList>
    </citation>
    <scope>NUCLEOTIDE SEQUENCE [LARGE SCALE GENOMIC DNA]</scope>
    <source>
        <strain evidence="2 3">A5586</strain>
    </source>
</reference>
<dbReference type="PROSITE" id="PS50943">
    <property type="entry name" value="HTH_CROC1"/>
    <property type="match status" value="1"/>
</dbReference>
<evidence type="ECO:0000259" key="1">
    <source>
        <dbReference type="PROSITE" id="PS50943"/>
    </source>
</evidence>
<dbReference type="InterPro" id="IPR010982">
    <property type="entry name" value="Lambda_DNA-bd_dom_sf"/>
</dbReference>
<dbReference type="Proteomes" id="UP001302072">
    <property type="component" value="Chromosome"/>
</dbReference>